<evidence type="ECO:0000313" key="3">
    <source>
        <dbReference type="Proteomes" id="UP001194746"/>
    </source>
</evidence>
<proteinExistence type="predicted"/>
<protein>
    <submittedName>
        <fullName evidence="2">Uncharacterized protein</fullName>
    </submittedName>
</protein>
<accession>A0AAD4CR41</accession>
<keyword evidence="3" id="KW-1185">Reference proteome</keyword>
<dbReference type="AlphaFoldDB" id="A0AAD4CR41"/>
<dbReference type="Proteomes" id="UP001194746">
    <property type="component" value="Unassembled WGS sequence"/>
</dbReference>
<feature type="region of interest" description="Disordered" evidence="1">
    <location>
        <begin position="26"/>
        <end position="47"/>
    </location>
</feature>
<sequence length="492" mass="54776">MSLPRQPPNIFRKCFRSYLQAPLPPTISSSRKFHPTPTPNAARSPTVRRAEAAKASRQPGLSTDYLSKVPVQGNLTSRLELLEKQGMSAWAEIIRSGSIHKDVSSEMFLGIARKLLESAYRQPPSAGAILNISKDIDLVYNISHFISFGDDRFREWALSSCALAGARVPSLITAARYLSNTKDLSTSAATQPQILQHVEAFALRDQDPRAMVVHAKVLALRGDKPAALALLEQVLSMTTPTRRRPSPDEDFLLPGITTPWNTYLTLKKEMGLYNDTDAEQILQPAAKEYFDPTSLVRYAQLQLRHHNDRDAYEEYMGMAAMSGHSEACYRLANFYYLTSRGKFPRRGARTIPMNEDSHDSSSSSSSSLSIESPNQGLLARYLPRFYAPKPHGEYLSLALHWYHISAAHGSTRGSVISKTKSDDVLSRAAVMIALISREEGLVAKRADRVDHGFQWLQKVGNVPEIASFVRQLRLKWDDEGFLPVPPEAVVGV</sequence>
<evidence type="ECO:0000313" key="2">
    <source>
        <dbReference type="EMBL" id="KAF9890873.1"/>
    </source>
</evidence>
<gene>
    <name evidence="2" type="ORF">FE257_005449</name>
</gene>
<dbReference type="InterPro" id="IPR011990">
    <property type="entry name" value="TPR-like_helical_dom_sf"/>
</dbReference>
<comment type="caution">
    <text evidence="2">The sequence shown here is derived from an EMBL/GenBank/DDBJ whole genome shotgun (WGS) entry which is preliminary data.</text>
</comment>
<dbReference type="Gene3D" id="1.25.40.10">
    <property type="entry name" value="Tetratricopeptide repeat domain"/>
    <property type="match status" value="1"/>
</dbReference>
<name>A0AAD4CR41_ASPNN</name>
<reference evidence="2" key="1">
    <citation type="journal article" date="2019" name="Beilstein J. Org. Chem.">
        <title>Nanangenines: drimane sesquiterpenoids as the dominant metabolite cohort of a novel Australian fungus, Aspergillus nanangensis.</title>
        <authorList>
            <person name="Lacey H.J."/>
            <person name="Gilchrist C.L.M."/>
            <person name="Crombie A."/>
            <person name="Kalaitzis J.A."/>
            <person name="Vuong D."/>
            <person name="Rutledge P.J."/>
            <person name="Turner P."/>
            <person name="Pitt J.I."/>
            <person name="Lacey E."/>
            <person name="Chooi Y.H."/>
            <person name="Piggott A.M."/>
        </authorList>
    </citation>
    <scope>NUCLEOTIDE SEQUENCE</scope>
    <source>
        <strain evidence="2">MST-FP2251</strain>
    </source>
</reference>
<reference evidence="2" key="2">
    <citation type="submission" date="2020-02" db="EMBL/GenBank/DDBJ databases">
        <authorList>
            <person name="Gilchrist C.L.M."/>
            <person name="Chooi Y.-H."/>
        </authorList>
    </citation>
    <scope>NUCLEOTIDE SEQUENCE</scope>
    <source>
        <strain evidence="2">MST-FP2251</strain>
    </source>
</reference>
<feature type="compositionally biased region" description="Low complexity" evidence="1">
    <location>
        <begin position="360"/>
        <end position="371"/>
    </location>
</feature>
<dbReference type="EMBL" id="VCAU01000023">
    <property type="protein sequence ID" value="KAF9890873.1"/>
    <property type="molecule type" value="Genomic_DNA"/>
</dbReference>
<feature type="region of interest" description="Disordered" evidence="1">
    <location>
        <begin position="347"/>
        <end position="371"/>
    </location>
</feature>
<organism evidence="2 3">
    <name type="scientific">Aspergillus nanangensis</name>
    <dbReference type="NCBI Taxonomy" id="2582783"/>
    <lineage>
        <taxon>Eukaryota</taxon>
        <taxon>Fungi</taxon>
        <taxon>Dikarya</taxon>
        <taxon>Ascomycota</taxon>
        <taxon>Pezizomycotina</taxon>
        <taxon>Eurotiomycetes</taxon>
        <taxon>Eurotiomycetidae</taxon>
        <taxon>Eurotiales</taxon>
        <taxon>Aspergillaceae</taxon>
        <taxon>Aspergillus</taxon>
        <taxon>Aspergillus subgen. Circumdati</taxon>
    </lineage>
</organism>
<evidence type="ECO:0000256" key="1">
    <source>
        <dbReference type="SAM" id="MobiDB-lite"/>
    </source>
</evidence>